<sequence length="338" mass="38904">MNKALISGYFGFGNIGDEAIKIVLRKELSSLNVYPQFLVKEVKEAGEIKRDNLWDIIRGVVTSNFVISGGGGLLQDRTSSRSLYYYLSILILAKIFKKKAFIIGQGIGPINRNINRILTKITLNKCDLISVRDGASKKLLEEIGVKKEIFVTQDLSFLYEIEFLKKDLSHTQYNILQVKGRENIDIEEMADIARLMHDKTKEETVILPFFRNVDEPFAREIEKRTGFKVLVKDNVDEVLTIMNSAHIIVGMRYHSLLFSILLQKPVLPIFYDNKMRNLSKFFELDGIDIDKLNLPNFSKAFDTLLKNEEEIKKRIKDKLPIAKAYARKNFDLIIKYIS</sequence>
<dbReference type="Pfam" id="PF04230">
    <property type="entry name" value="PS_pyruv_trans"/>
    <property type="match status" value="1"/>
</dbReference>
<dbReference type="PANTHER" id="PTHR36836">
    <property type="entry name" value="COLANIC ACID BIOSYNTHESIS PROTEIN WCAK"/>
    <property type="match status" value="1"/>
</dbReference>
<dbReference type="InterPro" id="IPR007345">
    <property type="entry name" value="Polysacch_pyruvyl_Trfase"/>
</dbReference>
<comment type="caution">
    <text evidence="2">The sequence shown here is derived from an EMBL/GenBank/DDBJ whole genome shotgun (WGS) entry which is preliminary data.</text>
</comment>
<proteinExistence type="predicted"/>
<accession>A0A7C4U0N3</accession>
<dbReference type="InterPro" id="IPR019896">
    <property type="entry name" value="Polysacch_pyruvyl_Trfase_CsaB"/>
</dbReference>
<dbReference type="PANTHER" id="PTHR36836:SF1">
    <property type="entry name" value="COLANIC ACID BIOSYNTHESIS PROTEIN WCAK"/>
    <property type="match status" value="1"/>
</dbReference>
<gene>
    <name evidence="2" type="primary">csaB</name>
    <name evidence="2" type="ORF">ENV82_03135</name>
</gene>
<evidence type="ECO:0000259" key="1">
    <source>
        <dbReference type="Pfam" id="PF04230"/>
    </source>
</evidence>
<dbReference type="GO" id="GO:0016740">
    <property type="term" value="F:transferase activity"/>
    <property type="evidence" value="ECO:0007669"/>
    <property type="project" value="UniProtKB-KW"/>
</dbReference>
<dbReference type="AlphaFoldDB" id="A0A7C4U0N3"/>
<protein>
    <submittedName>
        <fullName evidence="2">Polysaccharide pyruvyl transferase CsaB</fullName>
    </submittedName>
</protein>
<name>A0A7C4U0N3_9BACT</name>
<feature type="domain" description="Polysaccharide pyruvyl transferase" evidence="1">
    <location>
        <begin position="14"/>
        <end position="273"/>
    </location>
</feature>
<organism evidence="2">
    <name type="scientific">Caldisericum exile</name>
    <dbReference type="NCBI Taxonomy" id="693075"/>
    <lineage>
        <taxon>Bacteria</taxon>
        <taxon>Pseudomonadati</taxon>
        <taxon>Caldisericota/Cryosericota group</taxon>
        <taxon>Caldisericota</taxon>
        <taxon>Caldisericia</taxon>
        <taxon>Caldisericales</taxon>
        <taxon>Caldisericaceae</taxon>
        <taxon>Caldisericum</taxon>
    </lineage>
</organism>
<dbReference type="EMBL" id="DTHV01000099">
    <property type="protein sequence ID" value="HGW60409.1"/>
    <property type="molecule type" value="Genomic_DNA"/>
</dbReference>
<keyword evidence="2" id="KW-0808">Transferase</keyword>
<reference evidence="2" key="1">
    <citation type="journal article" date="2020" name="mSystems">
        <title>Genome- and Community-Level Interaction Insights into Carbon Utilization and Element Cycling Functions of Hydrothermarchaeota in Hydrothermal Sediment.</title>
        <authorList>
            <person name="Zhou Z."/>
            <person name="Liu Y."/>
            <person name="Xu W."/>
            <person name="Pan J."/>
            <person name="Luo Z.H."/>
            <person name="Li M."/>
        </authorList>
    </citation>
    <scope>NUCLEOTIDE SEQUENCE [LARGE SCALE GENOMIC DNA]</scope>
    <source>
        <strain evidence="2">SpSt-794</strain>
    </source>
</reference>
<dbReference type="NCBIfam" id="TIGR03609">
    <property type="entry name" value="S_layer_CsaB"/>
    <property type="match status" value="1"/>
</dbReference>
<evidence type="ECO:0000313" key="2">
    <source>
        <dbReference type="EMBL" id="HGW60409.1"/>
    </source>
</evidence>